<accession>A0A1G7MRI3</accession>
<dbReference type="Proteomes" id="UP000183404">
    <property type="component" value="Unassembled WGS sequence"/>
</dbReference>
<reference evidence="1 2" key="1">
    <citation type="submission" date="2016-10" db="EMBL/GenBank/DDBJ databases">
        <authorList>
            <person name="de Groot N.N."/>
        </authorList>
    </citation>
    <scope>NUCLEOTIDE SEQUENCE [LARGE SCALE GENOMIC DNA]</scope>
    <source>
        <strain evidence="1 2">DSM 569</strain>
    </source>
</reference>
<evidence type="ECO:0000313" key="2">
    <source>
        <dbReference type="Proteomes" id="UP000183404"/>
    </source>
</evidence>
<organism evidence="1 2">
    <name type="scientific">Thermoanaerobacter thermohydrosulfuricus</name>
    <name type="common">Clostridium thermohydrosulfuricum</name>
    <dbReference type="NCBI Taxonomy" id="1516"/>
    <lineage>
        <taxon>Bacteria</taxon>
        <taxon>Bacillati</taxon>
        <taxon>Bacillota</taxon>
        <taxon>Clostridia</taxon>
        <taxon>Thermoanaerobacterales</taxon>
        <taxon>Thermoanaerobacteraceae</taxon>
        <taxon>Thermoanaerobacter</taxon>
    </lineage>
</organism>
<dbReference type="RefSeq" id="WP_074592421.1">
    <property type="nucleotide sequence ID" value="NZ_FNBS01000019.1"/>
</dbReference>
<evidence type="ECO:0000313" key="1">
    <source>
        <dbReference type="EMBL" id="SDF64395.1"/>
    </source>
</evidence>
<protein>
    <submittedName>
        <fullName evidence="1">Uncharacterized protein</fullName>
    </submittedName>
</protein>
<gene>
    <name evidence="1" type="ORF">SAMN04244560_01010</name>
</gene>
<dbReference type="AlphaFoldDB" id="A0A1G7MRI3"/>
<sequence>MEIDEQALKKVYDSIERARIELYKAVNHTIKRGELPEIILPADDWKVEHNGRVIKISIPDYPSKTRSAQQRTKQRWINNVLFAIRSIKPLPQFKKIFVLIAFYIPDEDWDVDNRDVSPIINGIRYSRIIQSDSYQHVSYAAVGYYSDEPHTDIYIIDNFDPLEILDFINRKGSGNV</sequence>
<name>A0A1G7MRI3_THETY</name>
<dbReference type="EMBL" id="FNBS01000019">
    <property type="protein sequence ID" value="SDF64395.1"/>
    <property type="molecule type" value="Genomic_DNA"/>
</dbReference>
<proteinExistence type="predicted"/>